<evidence type="ECO:0000256" key="3">
    <source>
        <dbReference type="ARBA" id="ARBA00023239"/>
    </source>
</evidence>
<dbReference type="GO" id="GO:0046872">
    <property type="term" value="F:metal ion binding"/>
    <property type="evidence" value="ECO:0007669"/>
    <property type="project" value="UniProtKB-KW"/>
</dbReference>
<sequence>MQTSAPTSFRQRLLNGAFLAGSFLKTPTGHATEILGFCGYDFVVIDQEHAPFDRNTTDIALLATRAARIAGVVRVPTLSTDAILSVLDCGAEGVLAPHVATVADAEALVAACRYRGGKRGFSGVTRAGRYGGSKMWDLVDASDAAVATIAMIEDPSALERIDDILAVEGLDAVFIGRGDLTVAFGAPNRDAPVIRDAVDTIFRAAKAAGKPVCVMTDNGEESAAFAERGASAFILSSDQGFLRKAASDTLSQMQAARSRVEAAAR</sequence>
<keyword evidence="3 5" id="KW-0456">Lyase</keyword>
<proteinExistence type="inferred from homology"/>
<accession>A0A9E7ZHF8</accession>
<dbReference type="InterPro" id="IPR015813">
    <property type="entry name" value="Pyrv/PenolPyrv_kinase-like_dom"/>
</dbReference>
<dbReference type="InterPro" id="IPR005000">
    <property type="entry name" value="Aldolase/citrate-lyase_domain"/>
</dbReference>
<dbReference type="Gene3D" id="3.20.20.60">
    <property type="entry name" value="Phosphoenolpyruvate-binding domains"/>
    <property type="match status" value="1"/>
</dbReference>
<organism evidence="5">
    <name type="scientific">Bosea sp. NBC_00436</name>
    <dbReference type="NCBI Taxonomy" id="2969620"/>
    <lineage>
        <taxon>Bacteria</taxon>
        <taxon>Pseudomonadati</taxon>
        <taxon>Pseudomonadota</taxon>
        <taxon>Alphaproteobacteria</taxon>
        <taxon>Hyphomicrobiales</taxon>
        <taxon>Boseaceae</taxon>
        <taxon>Bosea</taxon>
    </lineage>
</organism>
<gene>
    <name evidence="5" type="ORF">NWE54_19410</name>
</gene>
<dbReference type="PANTHER" id="PTHR30502:SF0">
    <property type="entry name" value="PHOSPHOENOLPYRUVATE CARBOXYLASE FAMILY PROTEIN"/>
    <property type="match status" value="1"/>
</dbReference>
<evidence type="ECO:0000256" key="2">
    <source>
        <dbReference type="ARBA" id="ARBA00022723"/>
    </source>
</evidence>
<keyword evidence="2" id="KW-0479">Metal-binding</keyword>
<evidence type="ECO:0000313" key="5">
    <source>
        <dbReference type="EMBL" id="UZF85965.1"/>
    </source>
</evidence>
<dbReference type="InterPro" id="IPR040442">
    <property type="entry name" value="Pyrv_kinase-like_dom_sf"/>
</dbReference>
<dbReference type="GO" id="GO:0016832">
    <property type="term" value="F:aldehyde-lyase activity"/>
    <property type="evidence" value="ECO:0007669"/>
    <property type="project" value="TreeGrafter"/>
</dbReference>
<reference evidence="5" key="1">
    <citation type="submission" date="2022-08" db="EMBL/GenBank/DDBJ databases">
        <title>Complete Genome Sequences of 2 Bosea sp. soil isolates.</title>
        <authorList>
            <person name="Alvarez Arevalo M."/>
            <person name="Sterndorff E.B."/>
            <person name="Faurdal D."/>
            <person name="Joergensen T.S."/>
            <person name="Weber T."/>
        </authorList>
    </citation>
    <scope>NUCLEOTIDE SEQUENCE</scope>
    <source>
        <strain evidence="5">NBC_00436</strain>
    </source>
</reference>
<dbReference type="PANTHER" id="PTHR30502">
    <property type="entry name" value="2-KETO-3-DEOXY-L-RHAMNONATE ALDOLASE"/>
    <property type="match status" value="1"/>
</dbReference>
<dbReference type="InterPro" id="IPR050251">
    <property type="entry name" value="HpcH-HpaI_aldolase"/>
</dbReference>
<dbReference type="Pfam" id="PF03328">
    <property type="entry name" value="HpcH_HpaI"/>
    <property type="match status" value="1"/>
</dbReference>
<dbReference type="AlphaFoldDB" id="A0A9E7ZHF8"/>
<name>A0A9E7ZHF8_9HYPH</name>
<dbReference type="EMBL" id="CP102774">
    <property type="protein sequence ID" value="UZF85965.1"/>
    <property type="molecule type" value="Genomic_DNA"/>
</dbReference>
<protein>
    <submittedName>
        <fullName evidence="5">Aldolase/citrate lyase family protein</fullName>
    </submittedName>
</protein>
<evidence type="ECO:0000259" key="4">
    <source>
        <dbReference type="Pfam" id="PF03328"/>
    </source>
</evidence>
<comment type="similarity">
    <text evidence="1">Belongs to the HpcH/HpaI aldolase family.</text>
</comment>
<dbReference type="GO" id="GO:0005737">
    <property type="term" value="C:cytoplasm"/>
    <property type="evidence" value="ECO:0007669"/>
    <property type="project" value="TreeGrafter"/>
</dbReference>
<feature type="domain" description="HpcH/HpaI aldolase/citrate lyase" evidence="4">
    <location>
        <begin position="23"/>
        <end position="240"/>
    </location>
</feature>
<dbReference type="SUPFAM" id="SSF51621">
    <property type="entry name" value="Phosphoenolpyruvate/pyruvate domain"/>
    <property type="match status" value="1"/>
</dbReference>
<evidence type="ECO:0000256" key="1">
    <source>
        <dbReference type="ARBA" id="ARBA00005568"/>
    </source>
</evidence>